<feature type="region of interest" description="Disordered" evidence="4">
    <location>
        <begin position="89"/>
        <end position="139"/>
    </location>
</feature>
<evidence type="ECO:0000313" key="6">
    <source>
        <dbReference type="EMBL" id="EGC34748.1"/>
    </source>
</evidence>
<dbReference type="eggNOG" id="KOG0710">
    <property type="taxonomic scope" value="Eukaryota"/>
</dbReference>
<evidence type="ECO:0000259" key="5">
    <source>
        <dbReference type="PROSITE" id="PS01031"/>
    </source>
</evidence>
<dbReference type="PANTHER" id="PTHR46827:SF1">
    <property type="entry name" value="HEAT SHOCK PROTEIN DDB_G0288861-RELATED"/>
    <property type="match status" value="1"/>
</dbReference>
<dbReference type="AlphaFoldDB" id="F0ZMR6"/>
<keyword evidence="7" id="KW-1185">Reference proteome</keyword>
<dbReference type="OrthoDB" id="17379at2759"/>
<dbReference type="EMBL" id="GL871084">
    <property type="protein sequence ID" value="EGC34748.1"/>
    <property type="molecule type" value="Genomic_DNA"/>
</dbReference>
<dbReference type="GeneID" id="10499181"/>
<dbReference type="VEuPathDB" id="AmoebaDB:DICPUDRAFT_55588"/>
<dbReference type="OMA" id="QCSINKS"/>
<dbReference type="InterPro" id="IPR008978">
    <property type="entry name" value="HSP20-like_chaperone"/>
</dbReference>
<feature type="compositionally biased region" description="Low complexity" evidence="4">
    <location>
        <begin position="108"/>
        <end position="139"/>
    </location>
</feature>
<evidence type="ECO:0000256" key="2">
    <source>
        <dbReference type="PROSITE-ProRule" id="PRU00285"/>
    </source>
</evidence>
<dbReference type="SUPFAM" id="SSF49764">
    <property type="entry name" value="HSP20-like chaperones"/>
    <property type="match status" value="1"/>
</dbReference>
<dbReference type="Gene3D" id="2.60.40.790">
    <property type="match status" value="1"/>
</dbReference>
<dbReference type="KEGG" id="dpp:DICPUDRAFT_55588"/>
<dbReference type="RefSeq" id="XP_003288710.1">
    <property type="nucleotide sequence ID" value="XM_003288662.1"/>
</dbReference>
<dbReference type="Pfam" id="PF00011">
    <property type="entry name" value="HSP20"/>
    <property type="match status" value="2"/>
</dbReference>
<dbReference type="InterPro" id="IPR051779">
    <property type="entry name" value="HspG1-11-like"/>
</dbReference>
<dbReference type="InParanoid" id="F0ZMR6"/>
<gene>
    <name evidence="6" type="ORF">DICPUDRAFT_55588</name>
</gene>
<keyword evidence="1" id="KW-0346">Stress response</keyword>
<dbReference type="STRING" id="5786.F0ZMR6"/>
<evidence type="ECO:0000256" key="1">
    <source>
        <dbReference type="ARBA" id="ARBA00023016"/>
    </source>
</evidence>
<protein>
    <recommendedName>
        <fullName evidence="5">SHSP domain-containing protein</fullName>
    </recommendedName>
</protein>
<evidence type="ECO:0000313" key="7">
    <source>
        <dbReference type="Proteomes" id="UP000001064"/>
    </source>
</evidence>
<evidence type="ECO:0000256" key="3">
    <source>
        <dbReference type="RuleBase" id="RU003616"/>
    </source>
</evidence>
<proteinExistence type="inferred from homology"/>
<reference evidence="7" key="1">
    <citation type="journal article" date="2011" name="Genome Biol.">
        <title>Comparative genomics of the social amoebae Dictyostelium discoideum and Dictyostelium purpureum.</title>
        <authorList>
            <consortium name="US DOE Joint Genome Institute (JGI-PGF)"/>
            <person name="Sucgang R."/>
            <person name="Kuo A."/>
            <person name="Tian X."/>
            <person name="Salerno W."/>
            <person name="Parikh A."/>
            <person name="Feasley C.L."/>
            <person name="Dalin E."/>
            <person name="Tu H."/>
            <person name="Huang E."/>
            <person name="Barry K."/>
            <person name="Lindquist E."/>
            <person name="Shapiro H."/>
            <person name="Bruce D."/>
            <person name="Schmutz J."/>
            <person name="Salamov A."/>
            <person name="Fey P."/>
            <person name="Gaudet P."/>
            <person name="Anjard C."/>
            <person name="Babu M.M."/>
            <person name="Basu S."/>
            <person name="Bushmanova Y."/>
            <person name="van der Wel H."/>
            <person name="Katoh-Kurasawa M."/>
            <person name="Dinh C."/>
            <person name="Coutinho P.M."/>
            <person name="Saito T."/>
            <person name="Elias M."/>
            <person name="Schaap P."/>
            <person name="Kay R.R."/>
            <person name="Henrissat B."/>
            <person name="Eichinger L."/>
            <person name="Rivero F."/>
            <person name="Putnam N.H."/>
            <person name="West C.M."/>
            <person name="Loomis W.F."/>
            <person name="Chisholm R.L."/>
            <person name="Shaulsky G."/>
            <person name="Strassmann J.E."/>
            <person name="Queller D.C."/>
            <person name="Kuspa A."/>
            <person name="Grigoriev I.V."/>
        </authorList>
    </citation>
    <scope>NUCLEOTIDE SEQUENCE [LARGE SCALE GENOMIC DNA]</scope>
    <source>
        <strain evidence="7">QSDP1</strain>
    </source>
</reference>
<dbReference type="CDD" id="cd06464">
    <property type="entry name" value="ACD_sHsps-like"/>
    <property type="match status" value="1"/>
</dbReference>
<dbReference type="PROSITE" id="PS01031">
    <property type="entry name" value="SHSP"/>
    <property type="match status" value="1"/>
</dbReference>
<comment type="similarity">
    <text evidence="2 3">Belongs to the small heat shock protein (HSP20) family.</text>
</comment>
<evidence type="ECO:0000256" key="4">
    <source>
        <dbReference type="SAM" id="MobiDB-lite"/>
    </source>
</evidence>
<organism evidence="6 7">
    <name type="scientific">Dictyostelium purpureum</name>
    <name type="common">Slime mold</name>
    <dbReference type="NCBI Taxonomy" id="5786"/>
    <lineage>
        <taxon>Eukaryota</taxon>
        <taxon>Amoebozoa</taxon>
        <taxon>Evosea</taxon>
        <taxon>Eumycetozoa</taxon>
        <taxon>Dictyostelia</taxon>
        <taxon>Dictyosteliales</taxon>
        <taxon>Dictyosteliaceae</taxon>
        <taxon>Dictyostelium</taxon>
    </lineage>
</organism>
<feature type="domain" description="SHSP" evidence="5">
    <location>
        <begin position="25"/>
        <end position="203"/>
    </location>
</feature>
<dbReference type="InterPro" id="IPR002068">
    <property type="entry name" value="A-crystallin/Hsp20_dom"/>
</dbReference>
<dbReference type="Proteomes" id="UP000001064">
    <property type="component" value="Unassembled WGS sequence"/>
</dbReference>
<sequence length="203" mass="23126">MATIFDILLNQHLNNNDFKSFQIKKEIINFIPESDVIETKDSFIIETELAGVNKDDIQIEIKDSKLYIQGEKKRSTYKNNIVVTANTTTATTQTDNEPSIEEFEDISTSDTANTTSTSLQSSNKESKSESSTTNTATTDATKDQVRKYISERSYGKFKKYLDLTRIIYTLDLSTIKTQYNNGLLTITINKKKDYSNTFKIYLS</sequence>
<accession>F0ZMR6</accession>
<feature type="compositionally biased region" description="Acidic residues" evidence="4">
    <location>
        <begin position="98"/>
        <end position="107"/>
    </location>
</feature>
<name>F0ZMR6_DICPU</name>
<dbReference type="PANTHER" id="PTHR46827">
    <property type="entry name" value="HEAT SHOCK PROTEIN DDB_G0288861-RELATED"/>
    <property type="match status" value="1"/>
</dbReference>